<evidence type="ECO:0000313" key="4">
    <source>
        <dbReference type="EMBL" id="KAB8293947.1"/>
    </source>
</evidence>
<dbReference type="PANTHER" id="PTHR34502">
    <property type="entry name" value="DUF6594 DOMAIN-CONTAINING PROTEIN-RELATED"/>
    <property type="match status" value="1"/>
</dbReference>
<evidence type="ECO:0000256" key="1">
    <source>
        <dbReference type="SAM" id="MobiDB-lite"/>
    </source>
</evidence>
<keyword evidence="2" id="KW-1133">Transmembrane helix</keyword>
<feature type="transmembrane region" description="Helical" evidence="2">
    <location>
        <begin position="238"/>
        <end position="256"/>
    </location>
</feature>
<dbReference type="PANTHER" id="PTHR34502:SF5">
    <property type="entry name" value="DUF6594 DOMAIN-CONTAINING PROTEIN"/>
    <property type="match status" value="1"/>
</dbReference>
<dbReference type="OrthoDB" id="5342093at2759"/>
<keyword evidence="2" id="KW-0812">Transmembrane</keyword>
<feature type="transmembrane region" description="Helical" evidence="2">
    <location>
        <begin position="263"/>
        <end position="285"/>
    </location>
</feature>
<dbReference type="Pfam" id="PF20237">
    <property type="entry name" value="DUF6594"/>
    <property type="match status" value="1"/>
</dbReference>
<feature type="region of interest" description="Disordered" evidence="1">
    <location>
        <begin position="87"/>
        <end position="126"/>
    </location>
</feature>
<dbReference type="InterPro" id="IPR046529">
    <property type="entry name" value="DUF6594"/>
</dbReference>
<feature type="domain" description="DUF6594" evidence="3">
    <location>
        <begin position="1"/>
        <end position="275"/>
    </location>
</feature>
<feature type="transmembrane region" description="Helical" evidence="2">
    <location>
        <begin position="208"/>
        <end position="232"/>
    </location>
</feature>
<dbReference type="AlphaFoldDB" id="A0A5N6JXY8"/>
<evidence type="ECO:0000256" key="2">
    <source>
        <dbReference type="SAM" id="Phobius"/>
    </source>
</evidence>
<comment type="caution">
    <text evidence="4">The sequence shown here is derived from an EMBL/GenBank/DDBJ whole genome shotgun (WGS) entry which is preliminary data.</text>
</comment>
<evidence type="ECO:0000259" key="3">
    <source>
        <dbReference type="Pfam" id="PF20237"/>
    </source>
</evidence>
<proteinExistence type="predicted"/>
<sequence length="287" mass="32387">MARHGELGILRQFRKLGYQNLLYLQAELTHLENDLENLARRDAGHKLREEHSKNWYSLAQGYDQIEYEFGNEAADKVRTNKGECYIGKERSNNEGDDGANDDIESNSKNKGKLVDEEFEGEEIDEDREQWDKALQIREKLREYCKTLGTERSDNTEISQEISAPRTTDMASKDVEKGSSQELSPNSEDSNEYDGSQIFLYEDTRIVRAVNVLSIVFASMLPITSILVLYFVSNTINRLVIAVVFEGLFAFALAMTTRASRGEIFAATSAFAAVQVVFMTGSDGYIGL</sequence>
<gene>
    <name evidence="4" type="ORF">EYC80_009419</name>
</gene>
<feature type="compositionally biased region" description="Polar residues" evidence="1">
    <location>
        <begin position="155"/>
        <end position="169"/>
    </location>
</feature>
<feature type="region of interest" description="Disordered" evidence="1">
    <location>
        <begin position="151"/>
        <end position="191"/>
    </location>
</feature>
<dbReference type="EMBL" id="VIGI01000011">
    <property type="protein sequence ID" value="KAB8293947.1"/>
    <property type="molecule type" value="Genomic_DNA"/>
</dbReference>
<accession>A0A5N6JXY8</accession>
<evidence type="ECO:0000313" key="5">
    <source>
        <dbReference type="Proteomes" id="UP000326757"/>
    </source>
</evidence>
<organism evidence="4 5">
    <name type="scientific">Monilinia laxa</name>
    <name type="common">Brown rot fungus</name>
    <name type="synonym">Sclerotinia laxa</name>
    <dbReference type="NCBI Taxonomy" id="61186"/>
    <lineage>
        <taxon>Eukaryota</taxon>
        <taxon>Fungi</taxon>
        <taxon>Dikarya</taxon>
        <taxon>Ascomycota</taxon>
        <taxon>Pezizomycotina</taxon>
        <taxon>Leotiomycetes</taxon>
        <taxon>Helotiales</taxon>
        <taxon>Sclerotiniaceae</taxon>
        <taxon>Monilinia</taxon>
    </lineage>
</organism>
<keyword evidence="2" id="KW-0472">Membrane</keyword>
<feature type="compositionally biased region" description="Acidic residues" evidence="1">
    <location>
        <begin position="116"/>
        <end position="126"/>
    </location>
</feature>
<keyword evidence="5" id="KW-1185">Reference proteome</keyword>
<feature type="compositionally biased region" description="Acidic residues" evidence="1">
    <location>
        <begin position="94"/>
        <end position="104"/>
    </location>
</feature>
<protein>
    <recommendedName>
        <fullName evidence="3">DUF6594 domain-containing protein</fullName>
    </recommendedName>
</protein>
<reference evidence="4 5" key="1">
    <citation type="submission" date="2019-06" db="EMBL/GenBank/DDBJ databases">
        <title>Genome Sequence of the Brown Rot Fungal Pathogen Monilinia laxa.</title>
        <authorList>
            <person name="De Miccolis Angelini R.M."/>
            <person name="Landi L."/>
            <person name="Abate D."/>
            <person name="Pollastro S."/>
            <person name="Romanazzi G."/>
            <person name="Faretra F."/>
        </authorList>
    </citation>
    <scope>NUCLEOTIDE SEQUENCE [LARGE SCALE GENOMIC DNA]</scope>
    <source>
        <strain evidence="4 5">Mlax316</strain>
    </source>
</reference>
<dbReference type="Proteomes" id="UP000326757">
    <property type="component" value="Unassembled WGS sequence"/>
</dbReference>
<name>A0A5N6JXY8_MONLA</name>